<keyword evidence="1" id="KW-0732">Signal</keyword>
<organism evidence="2 3">
    <name type="scientific">Crepidotus variabilis</name>
    <dbReference type="NCBI Taxonomy" id="179855"/>
    <lineage>
        <taxon>Eukaryota</taxon>
        <taxon>Fungi</taxon>
        <taxon>Dikarya</taxon>
        <taxon>Basidiomycota</taxon>
        <taxon>Agaricomycotina</taxon>
        <taxon>Agaricomycetes</taxon>
        <taxon>Agaricomycetidae</taxon>
        <taxon>Agaricales</taxon>
        <taxon>Agaricineae</taxon>
        <taxon>Crepidotaceae</taxon>
        <taxon>Crepidotus</taxon>
    </lineage>
</organism>
<dbReference type="AlphaFoldDB" id="A0A9P6ED28"/>
<dbReference type="OrthoDB" id="3013684at2759"/>
<gene>
    <name evidence="2" type="ORF">CPB83DRAFT_856538</name>
</gene>
<sequence>MISIRYIYALAFAVLTLGSAAAPTDTCTCPPDINGVVGVLHQAWNGGVQCAFPTGACSWDSSGTLLNTAQPNCQRYISPNLGCPSADKTGSPGHLVHYLLQVTCFYDTPDQEFCWWDGTGSLLINSSGQECALNMAPCWSS</sequence>
<feature type="signal peptide" evidence="1">
    <location>
        <begin position="1"/>
        <end position="21"/>
    </location>
</feature>
<dbReference type="EMBL" id="MU157863">
    <property type="protein sequence ID" value="KAF9527198.1"/>
    <property type="molecule type" value="Genomic_DNA"/>
</dbReference>
<feature type="chain" id="PRO_5040127338" evidence="1">
    <location>
        <begin position="22"/>
        <end position="141"/>
    </location>
</feature>
<evidence type="ECO:0000313" key="3">
    <source>
        <dbReference type="Proteomes" id="UP000807306"/>
    </source>
</evidence>
<accession>A0A9P6ED28</accession>
<name>A0A9P6ED28_9AGAR</name>
<evidence type="ECO:0000256" key="1">
    <source>
        <dbReference type="SAM" id="SignalP"/>
    </source>
</evidence>
<proteinExistence type="predicted"/>
<reference evidence="2" key="1">
    <citation type="submission" date="2020-11" db="EMBL/GenBank/DDBJ databases">
        <authorList>
            <consortium name="DOE Joint Genome Institute"/>
            <person name="Ahrendt S."/>
            <person name="Riley R."/>
            <person name="Andreopoulos W."/>
            <person name="Labutti K."/>
            <person name="Pangilinan J."/>
            <person name="Ruiz-Duenas F.J."/>
            <person name="Barrasa J.M."/>
            <person name="Sanchez-Garcia M."/>
            <person name="Camarero S."/>
            <person name="Miyauchi S."/>
            <person name="Serrano A."/>
            <person name="Linde D."/>
            <person name="Babiker R."/>
            <person name="Drula E."/>
            <person name="Ayuso-Fernandez I."/>
            <person name="Pacheco R."/>
            <person name="Padilla G."/>
            <person name="Ferreira P."/>
            <person name="Barriuso J."/>
            <person name="Kellner H."/>
            <person name="Castanera R."/>
            <person name="Alfaro M."/>
            <person name="Ramirez L."/>
            <person name="Pisabarro A.G."/>
            <person name="Kuo A."/>
            <person name="Tritt A."/>
            <person name="Lipzen A."/>
            <person name="He G."/>
            <person name="Yan M."/>
            <person name="Ng V."/>
            <person name="Cullen D."/>
            <person name="Martin F."/>
            <person name="Rosso M.-N."/>
            <person name="Henrissat B."/>
            <person name="Hibbett D."/>
            <person name="Martinez A.T."/>
            <person name="Grigoriev I.V."/>
        </authorList>
    </citation>
    <scope>NUCLEOTIDE SEQUENCE</scope>
    <source>
        <strain evidence="2">CBS 506.95</strain>
    </source>
</reference>
<evidence type="ECO:0000313" key="2">
    <source>
        <dbReference type="EMBL" id="KAF9527198.1"/>
    </source>
</evidence>
<dbReference type="Proteomes" id="UP000807306">
    <property type="component" value="Unassembled WGS sequence"/>
</dbReference>
<protein>
    <submittedName>
        <fullName evidence="2">Uncharacterized protein</fullName>
    </submittedName>
</protein>
<comment type="caution">
    <text evidence="2">The sequence shown here is derived from an EMBL/GenBank/DDBJ whole genome shotgun (WGS) entry which is preliminary data.</text>
</comment>
<keyword evidence="3" id="KW-1185">Reference proteome</keyword>